<evidence type="ECO:0000256" key="1">
    <source>
        <dbReference type="SAM" id="MobiDB-lite"/>
    </source>
</evidence>
<keyword evidence="2" id="KW-0812">Transmembrane</keyword>
<evidence type="ECO:0000313" key="3">
    <source>
        <dbReference type="EMBL" id="MBB3044433.1"/>
    </source>
</evidence>
<evidence type="ECO:0000313" key="4">
    <source>
        <dbReference type="Proteomes" id="UP000589626"/>
    </source>
</evidence>
<keyword evidence="4" id="KW-1185">Reference proteome</keyword>
<name>A0A7W4Z2W3_9ACTN</name>
<accession>A0A7W4Z2W3</accession>
<sequence>MDDAAWAALTLSLTVLGGIWTWAAFRRRGLTSGMRALGFTLLPLAAYLTKTLQMFTRIVDAVADWATRLVFSPTVWLGVIIGGVGVVLIVVSGMMRTRQLGQARPEKPQGGSTELPAGGASRKAPAIDTDPEMAEIEALLRKRGIN</sequence>
<dbReference type="EMBL" id="JACHWR010000003">
    <property type="protein sequence ID" value="MBB3044433.1"/>
    <property type="molecule type" value="Genomic_DNA"/>
</dbReference>
<dbReference type="Proteomes" id="UP000589626">
    <property type="component" value="Unassembled WGS sequence"/>
</dbReference>
<reference evidence="3 4" key="1">
    <citation type="submission" date="2020-08" db="EMBL/GenBank/DDBJ databases">
        <title>Sequencing the genomes of 1000 actinobacteria strains.</title>
        <authorList>
            <person name="Klenk H.-P."/>
        </authorList>
    </citation>
    <scope>NUCLEOTIDE SEQUENCE [LARGE SCALE GENOMIC DNA]</scope>
    <source>
        <strain evidence="3 4">DSM 105498</strain>
    </source>
</reference>
<feature type="transmembrane region" description="Helical" evidence="2">
    <location>
        <begin position="6"/>
        <end position="25"/>
    </location>
</feature>
<organism evidence="3 4">
    <name type="scientific">Nocardioides soli</name>
    <dbReference type="NCBI Taxonomy" id="1036020"/>
    <lineage>
        <taxon>Bacteria</taxon>
        <taxon>Bacillati</taxon>
        <taxon>Actinomycetota</taxon>
        <taxon>Actinomycetes</taxon>
        <taxon>Propionibacteriales</taxon>
        <taxon>Nocardioidaceae</taxon>
        <taxon>Nocardioides</taxon>
    </lineage>
</organism>
<keyword evidence="2" id="KW-1133">Transmembrane helix</keyword>
<protein>
    <submittedName>
        <fullName evidence="3">Heme exporter protein D</fullName>
    </submittedName>
</protein>
<feature type="region of interest" description="Disordered" evidence="1">
    <location>
        <begin position="100"/>
        <end position="131"/>
    </location>
</feature>
<dbReference type="AlphaFoldDB" id="A0A7W4Z2W3"/>
<feature type="transmembrane region" description="Helical" evidence="2">
    <location>
        <begin position="75"/>
        <end position="95"/>
    </location>
</feature>
<evidence type="ECO:0000256" key="2">
    <source>
        <dbReference type="SAM" id="Phobius"/>
    </source>
</evidence>
<keyword evidence="2" id="KW-0472">Membrane</keyword>
<dbReference type="RefSeq" id="WP_183594306.1">
    <property type="nucleotide sequence ID" value="NZ_JACHWR010000003.1"/>
</dbReference>
<comment type="caution">
    <text evidence="3">The sequence shown here is derived from an EMBL/GenBank/DDBJ whole genome shotgun (WGS) entry which is preliminary data.</text>
</comment>
<proteinExistence type="predicted"/>
<gene>
    <name evidence="3" type="ORF">FHU40_004270</name>
</gene>
<feature type="transmembrane region" description="Helical" evidence="2">
    <location>
        <begin position="37"/>
        <end position="55"/>
    </location>
</feature>